<organism evidence="4 5">
    <name type="scientific">Agitococcus lubricus</name>
    <dbReference type="NCBI Taxonomy" id="1077255"/>
    <lineage>
        <taxon>Bacteria</taxon>
        <taxon>Pseudomonadati</taxon>
        <taxon>Pseudomonadota</taxon>
        <taxon>Gammaproteobacteria</taxon>
        <taxon>Moraxellales</taxon>
        <taxon>Moraxellaceae</taxon>
        <taxon>Agitococcus</taxon>
    </lineage>
</organism>
<evidence type="ECO:0000259" key="3">
    <source>
        <dbReference type="PROSITE" id="PS50894"/>
    </source>
</evidence>
<evidence type="ECO:0000313" key="4">
    <source>
        <dbReference type="EMBL" id="PTQ89318.1"/>
    </source>
</evidence>
<dbReference type="EMBL" id="QAON01000007">
    <property type="protein sequence ID" value="PTQ89318.1"/>
    <property type="molecule type" value="Genomic_DNA"/>
</dbReference>
<name>A0A2T5IZ48_9GAMM</name>
<dbReference type="AlphaFoldDB" id="A0A2T5IZ48"/>
<evidence type="ECO:0000256" key="1">
    <source>
        <dbReference type="ARBA" id="ARBA00023012"/>
    </source>
</evidence>
<dbReference type="GO" id="GO:0000160">
    <property type="term" value="P:phosphorelay signal transduction system"/>
    <property type="evidence" value="ECO:0007669"/>
    <property type="project" value="UniProtKB-KW"/>
</dbReference>
<dbReference type="RefSeq" id="WP_107865649.1">
    <property type="nucleotide sequence ID" value="NZ_QAON01000007.1"/>
</dbReference>
<evidence type="ECO:0000256" key="2">
    <source>
        <dbReference type="PROSITE-ProRule" id="PRU00110"/>
    </source>
</evidence>
<gene>
    <name evidence="4" type="ORF">C8N29_10751</name>
</gene>
<dbReference type="OrthoDB" id="9131849at2"/>
<feature type="modified residue" description="Phosphohistidine" evidence="2">
    <location>
        <position position="57"/>
    </location>
</feature>
<dbReference type="PROSITE" id="PS50894">
    <property type="entry name" value="HPT"/>
    <property type="match status" value="1"/>
</dbReference>
<comment type="caution">
    <text evidence="4">The sequence shown here is derived from an EMBL/GenBank/DDBJ whole genome shotgun (WGS) entry which is preliminary data.</text>
</comment>
<evidence type="ECO:0000313" key="5">
    <source>
        <dbReference type="Proteomes" id="UP000244223"/>
    </source>
</evidence>
<keyword evidence="1" id="KW-0902">Two-component regulatory system</keyword>
<sequence length="112" mass="12636">MMTIHVNLEQLAELKEVLEDEFAVLINTYLQDAVLRQDMISSAIARQDYEATRLAAHSLKGASANLGALMLAEICEHLEHDCRAGRYQDCDSLNQKIRAEFLFVKAELSKLI</sequence>
<dbReference type="Pfam" id="PF01627">
    <property type="entry name" value="Hpt"/>
    <property type="match status" value="1"/>
</dbReference>
<dbReference type="Gene3D" id="1.20.120.160">
    <property type="entry name" value="HPT domain"/>
    <property type="match status" value="1"/>
</dbReference>
<reference evidence="4 5" key="1">
    <citation type="submission" date="2018-04" db="EMBL/GenBank/DDBJ databases">
        <title>Genomic Encyclopedia of Archaeal and Bacterial Type Strains, Phase II (KMG-II): from individual species to whole genera.</title>
        <authorList>
            <person name="Goeker M."/>
        </authorList>
    </citation>
    <scope>NUCLEOTIDE SEQUENCE [LARGE SCALE GENOMIC DNA]</scope>
    <source>
        <strain evidence="4 5">DSM 5822</strain>
    </source>
</reference>
<dbReference type="InterPro" id="IPR036641">
    <property type="entry name" value="HPT_dom_sf"/>
</dbReference>
<dbReference type="Proteomes" id="UP000244223">
    <property type="component" value="Unassembled WGS sequence"/>
</dbReference>
<keyword evidence="5" id="KW-1185">Reference proteome</keyword>
<dbReference type="GO" id="GO:0004672">
    <property type="term" value="F:protein kinase activity"/>
    <property type="evidence" value="ECO:0007669"/>
    <property type="project" value="UniProtKB-ARBA"/>
</dbReference>
<feature type="domain" description="HPt" evidence="3">
    <location>
        <begin position="18"/>
        <end position="112"/>
    </location>
</feature>
<dbReference type="InterPro" id="IPR008207">
    <property type="entry name" value="Sig_transdc_His_kin_Hpt_dom"/>
</dbReference>
<proteinExistence type="predicted"/>
<keyword evidence="2" id="KW-0597">Phosphoprotein</keyword>
<dbReference type="SUPFAM" id="SSF47226">
    <property type="entry name" value="Histidine-containing phosphotransfer domain, HPT domain"/>
    <property type="match status" value="1"/>
</dbReference>
<protein>
    <submittedName>
        <fullName evidence="4">HPt (Histidine-containing phosphotransfer) domain-containing protein</fullName>
    </submittedName>
</protein>
<accession>A0A2T5IZ48</accession>